<evidence type="ECO:0000313" key="2">
    <source>
        <dbReference type="EMBL" id="MYL70801.1"/>
    </source>
</evidence>
<dbReference type="Proteomes" id="UP000450457">
    <property type="component" value="Unassembled WGS sequence"/>
</dbReference>
<protein>
    <submittedName>
        <fullName evidence="2">Uncharacterized protein</fullName>
    </submittedName>
</protein>
<sequence length="460" mass="54688">MEKDTIVLQQKIIHFKSELAKYKEKVKDYQENYHYALLSKLKKENAELLQENEELIKEKGVATEEAHRRIQGIESQLSNSQKRQEALQEEAAVWREKAERYQKNFSEISQHLSSAKKEITQVEYRLHKKEKELDEIKIEWKKSIQEYEEKASAHAARLADLSGENQSLKESMEMILQEKEELNGKVQGLESQQVERDKQMDTYKKSLHQAEETYAELMNKQEKEKEEYTKLKAAYEDKDRKFNKLLAKNESQASRLKNSLEEKSEQQATIRHLKNELEKRRATSKAFEQKLPTLQDSIQKLKQEKDKLMGQQKANDQLLQQLKKEKEQFETNNQVYEKECQQWKKKEEEWERTKGQLEKKLSAARSELEQKEQSLHQWKAENEKLVKLNQKYLHAFSNETGDASEDMITFLDEQMKKILGQTFEYEEELDSKILFMKSLEEKIDQLGNEILELEDKENKK</sequence>
<feature type="region of interest" description="Disordered" evidence="1">
    <location>
        <begin position="249"/>
        <end position="268"/>
    </location>
</feature>
<name>A0A845FAC4_9BACI</name>
<dbReference type="GeneID" id="78006942"/>
<evidence type="ECO:0000256" key="1">
    <source>
        <dbReference type="SAM" id="MobiDB-lite"/>
    </source>
</evidence>
<dbReference type="OrthoDB" id="2456765at2"/>
<reference evidence="2 3" key="1">
    <citation type="submission" date="2019-11" db="EMBL/GenBank/DDBJ databases">
        <title>Genome sequences of 17 halophilic strains isolated from different environments.</title>
        <authorList>
            <person name="Furrow R.E."/>
        </authorList>
    </citation>
    <scope>NUCLEOTIDE SEQUENCE [LARGE SCALE GENOMIC DNA]</scope>
    <source>
        <strain evidence="2 3">SL-4</strain>
    </source>
</reference>
<dbReference type="AlphaFoldDB" id="A0A845FAC4"/>
<dbReference type="Gene3D" id="1.10.287.1490">
    <property type="match status" value="1"/>
</dbReference>
<organism evidence="2 3">
    <name type="scientific">Halobacillus litoralis</name>
    <dbReference type="NCBI Taxonomy" id="45668"/>
    <lineage>
        <taxon>Bacteria</taxon>
        <taxon>Bacillati</taxon>
        <taxon>Bacillota</taxon>
        <taxon>Bacilli</taxon>
        <taxon>Bacillales</taxon>
        <taxon>Bacillaceae</taxon>
        <taxon>Halobacillus</taxon>
    </lineage>
</organism>
<accession>A0A845FAC4</accession>
<gene>
    <name evidence="2" type="ORF">GLW00_08060</name>
</gene>
<dbReference type="EMBL" id="WMFA01000002">
    <property type="protein sequence ID" value="MYL70801.1"/>
    <property type="molecule type" value="Genomic_DNA"/>
</dbReference>
<dbReference type="RefSeq" id="WP_160912928.1">
    <property type="nucleotide sequence ID" value="NZ_WMFA01000002.1"/>
</dbReference>
<comment type="caution">
    <text evidence="2">The sequence shown here is derived from an EMBL/GenBank/DDBJ whole genome shotgun (WGS) entry which is preliminary data.</text>
</comment>
<evidence type="ECO:0000313" key="3">
    <source>
        <dbReference type="Proteomes" id="UP000450457"/>
    </source>
</evidence>
<proteinExistence type="predicted"/>